<organism evidence="4 5">
    <name type="scientific">Eisenbergiella massiliensis</name>
    <dbReference type="NCBI Taxonomy" id="1720294"/>
    <lineage>
        <taxon>Bacteria</taxon>
        <taxon>Bacillati</taxon>
        <taxon>Bacillota</taxon>
        <taxon>Clostridia</taxon>
        <taxon>Lachnospirales</taxon>
        <taxon>Lachnospiraceae</taxon>
        <taxon>Eisenbergiella</taxon>
    </lineage>
</organism>
<keyword evidence="5" id="KW-1185">Reference proteome</keyword>
<dbReference type="CDD" id="cd05121">
    <property type="entry name" value="ABC1_ADCK3-like"/>
    <property type="match status" value="1"/>
</dbReference>
<dbReference type="EMBL" id="QVLV01000001">
    <property type="protein sequence ID" value="RGE64857.1"/>
    <property type="molecule type" value="Genomic_DNA"/>
</dbReference>
<accession>A0A3E3ICR8</accession>
<keyword evidence="2" id="KW-0812">Transmembrane</keyword>
<feature type="transmembrane region" description="Helical" evidence="2">
    <location>
        <begin position="485"/>
        <end position="507"/>
    </location>
</feature>
<keyword evidence="2" id="KW-1133">Transmembrane helix</keyword>
<feature type="domain" description="ABC1 atypical kinase-like" evidence="3">
    <location>
        <begin position="83"/>
        <end position="326"/>
    </location>
</feature>
<evidence type="ECO:0000256" key="1">
    <source>
        <dbReference type="ARBA" id="ARBA00009670"/>
    </source>
</evidence>
<evidence type="ECO:0000256" key="2">
    <source>
        <dbReference type="SAM" id="Phobius"/>
    </source>
</evidence>
<dbReference type="GO" id="GO:0016301">
    <property type="term" value="F:kinase activity"/>
    <property type="evidence" value="ECO:0007669"/>
    <property type="project" value="UniProtKB-KW"/>
</dbReference>
<proteinExistence type="inferred from homology"/>
<dbReference type="PANTHER" id="PTHR10566">
    <property type="entry name" value="CHAPERONE-ACTIVITY OF BC1 COMPLEX CABC1 -RELATED"/>
    <property type="match status" value="1"/>
</dbReference>
<keyword evidence="2" id="KW-0472">Membrane</keyword>
<dbReference type="InterPro" id="IPR050154">
    <property type="entry name" value="UbiB_kinase"/>
</dbReference>
<dbReference type="SUPFAM" id="SSF56112">
    <property type="entry name" value="Protein kinase-like (PK-like)"/>
    <property type="match status" value="1"/>
</dbReference>
<name>A0A3E3ICR8_9FIRM</name>
<sequence>MLPANVTGKIVTTSNLHQNDASGIRLKEILGVLKKHHITSGIQPEKLRLILEDLGPTYVKLGQIMSMRSDMLPEAYCKELERLRTDVKPLSFDVIKEVIEEQLGCPAEEIFTEISPIPLGSASIAQVHPAVLKNGERVVIKVQRPHIHEIMAEDITLMRHAVSLLRFTIGTGDLIDFRTVIDELWKTSQEEMDFLKEAANCDTFSLNHKDIRYVTCPSVYHELTTSCCMVMSYIDGIQIDNTEELEKQGYDMTEIGRKAAENYCKQILEDGFFHADPHPGNIRISGGQIAWLDLGMMGTLSSRYRALFKRAVVAVLKNDMYELKNVLLALGEAKGRINHALLYTDIDDIVSKFLTTGFGSMDVGDLIEKLLDMVKSHNIAIPSDITLLGRSMITMEGMLSACAPDVNMFQILSSHMASILMDDFDLGHELKKNSRLAYSSLSKSLEIPAQLSDLLNITKNGQTKLNLELVNAEETGRILKNGIHYLVLAILAASLFISSALLCLAPVTPLLLGVPWPAFLGFCMGGILFLYLLFCIFLRKK</sequence>
<dbReference type="AlphaFoldDB" id="A0A3E3ICR8"/>
<evidence type="ECO:0000313" key="4">
    <source>
        <dbReference type="EMBL" id="RGE64857.1"/>
    </source>
</evidence>
<keyword evidence="4" id="KW-0418">Kinase</keyword>
<dbReference type="InterPro" id="IPR004147">
    <property type="entry name" value="ABC1_dom"/>
</dbReference>
<evidence type="ECO:0000313" key="5">
    <source>
        <dbReference type="Proteomes" id="UP000260812"/>
    </source>
</evidence>
<dbReference type="Pfam" id="PF03109">
    <property type="entry name" value="ABC1"/>
    <property type="match status" value="1"/>
</dbReference>
<keyword evidence="4" id="KW-0808">Transferase</keyword>
<evidence type="ECO:0000259" key="3">
    <source>
        <dbReference type="Pfam" id="PF03109"/>
    </source>
</evidence>
<reference evidence="4" key="1">
    <citation type="submission" date="2018-08" db="EMBL/GenBank/DDBJ databases">
        <title>A genome reference for cultivated species of the human gut microbiota.</title>
        <authorList>
            <person name="Zou Y."/>
            <person name="Xue W."/>
            <person name="Luo G."/>
        </authorList>
    </citation>
    <scope>NUCLEOTIDE SEQUENCE [LARGE SCALE GENOMIC DNA]</scope>
    <source>
        <strain evidence="4">TF05-5AC</strain>
    </source>
</reference>
<feature type="transmembrane region" description="Helical" evidence="2">
    <location>
        <begin position="519"/>
        <end position="538"/>
    </location>
</feature>
<gene>
    <name evidence="4" type="ORF">DXC51_00525</name>
</gene>
<dbReference type="InterPro" id="IPR011009">
    <property type="entry name" value="Kinase-like_dom_sf"/>
</dbReference>
<dbReference type="PANTHER" id="PTHR10566:SF113">
    <property type="entry name" value="PROTEIN ACTIVITY OF BC1 COMPLEX KINASE 7, CHLOROPLASTIC"/>
    <property type="match status" value="1"/>
</dbReference>
<dbReference type="Proteomes" id="UP000260812">
    <property type="component" value="Unassembled WGS sequence"/>
</dbReference>
<comment type="caution">
    <text evidence="4">The sequence shown here is derived from an EMBL/GenBank/DDBJ whole genome shotgun (WGS) entry which is preliminary data.</text>
</comment>
<comment type="similarity">
    <text evidence="1">Belongs to the protein kinase superfamily. ADCK protein kinase family.</text>
</comment>
<protein>
    <submittedName>
        <fullName evidence="4">AarF/ABC1/UbiB kinase family protein</fullName>
    </submittedName>
</protein>